<proteinExistence type="predicted"/>
<dbReference type="STRING" id="1123237.Salmuc_03826"/>
<keyword evidence="2" id="KW-1185">Reference proteome</keyword>
<dbReference type="EMBL" id="APVH01000032">
    <property type="protein sequence ID" value="EPX80509.1"/>
    <property type="molecule type" value="Genomic_DNA"/>
</dbReference>
<accession>S9S2W8</accession>
<evidence type="ECO:0000313" key="2">
    <source>
        <dbReference type="Proteomes" id="UP000015347"/>
    </source>
</evidence>
<comment type="caution">
    <text evidence="1">The sequence shown here is derived from an EMBL/GenBank/DDBJ whole genome shotgun (WGS) entry which is preliminary data.</text>
</comment>
<gene>
    <name evidence="1" type="ORF">Salmuc_03826</name>
</gene>
<protein>
    <submittedName>
        <fullName evidence="1">Uncharacterized protein</fullName>
    </submittedName>
</protein>
<name>S9S2W8_9RHOB</name>
<organism evidence="1 2">
    <name type="scientific">Salipiger mucosus DSM 16094</name>
    <dbReference type="NCBI Taxonomy" id="1123237"/>
    <lineage>
        <taxon>Bacteria</taxon>
        <taxon>Pseudomonadati</taxon>
        <taxon>Pseudomonadota</taxon>
        <taxon>Alphaproteobacteria</taxon>
        <taxon>Rhodobacterales</taxon>
        <taxon>Roseobacteraceae</taxon>
        <taxon>Salipiger</taxon>
    </lineage>
</organism>
<dbReference type="HOGENOM" id="CLU_3239375_0_0_5"/>
<reference evidence="2" key="1">
    <citation type="journal article" date="2014" name="Stand. Genomic Sci.">
        <title>Genome sequence of the exopolysaccharide-producing Salipiger mucosus type strain (DSM 16094(T)), a moderately halophilic member of the Roseobacter clade.</title>
        <authorList>
            <person name="Riedel T."/>
            <person name="Spring S."/>
            <person name="Fiebig A."/>
            <person name="Petersen J."/>
            <person name="Kyrpides N.C."/>
            <person name="Goker M."/>
            <person name="Klenk H.P."/>
        </authorList>
    </citation>
    <scope>NUCLEOTIDE SEQUENCE [LARGE SCALE GENOMIC DNA]</scope>
    <source>
        <strain evidence="2">DSM 16094</strain>
    </source>
</reference>
<evidence type="ECO:0000313" key="1">
    <source>
        <dbReference type="EMBL" id="EPX80509.1"/>
    </source>
</evidence>
<dbReference type="AlphaFoldDB" id="S9S2W8"/>
<dbReference type="Proteomes" id="UP000015347">
    <property type="component" value="Unassembled WGS sequence"/>
</dbReference>
<sequence>MLWDPQDGEEGYLITSDNPNSLRTEFTEFAAGFEDVDSAPVGP</sequence>